<dbReference type="AlphaFoldDB" id="A0A8J2NSH2"/>
<comment type="caution">
    <text evidence="1">The sequence shown here is derived from an EMBL/GenBank/DDBJ whole genome shotgun (WGS) entry which is preliminary data.</text>
</comment>
<proteinExistence type="predicted"/>
<dbReference type="EMBL" id="CAJVCH010011973">
    <property type="protein sequence ID" value="CAG7672241.1"/>
    <property type="molecule type" value="Genomic_DNA"/>
</dbReference>
<evidence type="ECO:0000313" key="2">
    <source>
        <dbReference type="Proteomes" id="UP000708208"/>
    </source>
</evidence>
<keyword evidence="2" id="KW-1185">Reference proteome</keyword>
<organism evidence="1 2">
    <name type="scientific">Allacma fusca</name>
    <dbReference type="NCBI Taxonomy" id="39272"/>
    <lineage>
        <taxon>Eukaryota</taxon>
        <taxon>Metazoa</taxon>
        <taxon>Ecdysozoa</taxon>
        <taxon>Arthropoda</taxon>
        <taxon>Hexapoda</taxon>
        <taxon>Collembola</taxon>
        <taxon>Symphypleona</taxon>
        <taxon>Sminthuridae</taxon>
        <taxon>Allacma</taxon>
    </lineage>
</organism>
<sequence>ATILTIPISRFAKPKKTCGRFSYANPV</sequence>
<evidence type="ECO:0000313" key="1">
    <source>
        <dbReference type="EMBL" id="CAG7672241.1"/>
    </source>
</evidence>
<dbReference type="Proteomes" id="UP000708208">
    <property type="component" value="Unassembled WGS sequence"/>
</dbReference>
<name>A0A8J2NSH2_9HEXA</name>
<gene>
    <name evidence="1" type="ORF">AFUS01_LOCUS2104</name>
</gene>
<protein>
    <submittedName>
        <fullName evidence="1">Uncharacterized protein</fullName>
    </submittedName>
</protein>
<feature type="non-terminal residue" evidence="1">
    <location>
        <position position="27"/>
    </location>
</feature>
<reference evidence="1" key="1">
    <citation type="submission" date="2021-06" db="EMBL/GenBank/DDBJ databases">
        <authorList>
            <person name="Hodson N. C."/>
            <person name="Mongue J. A."/>
            <person name="Jaron S. K."/>
        </authorList>
    </citation>
    <scope>NUCLEOTIDE SEQUENCE</scope>
</reference>
<accession>A0A8J2NSH2</accession>